<dbReference type="Proteomes" id="UP001489509">
    <property type="component" value="Unassembled WGS sequence"/>
</dbReference>
<accession>A0ABV1DW07</accession>
<sequence length="162" mass="17899">MKLTMEPFCEENLPEITRIWNSVVEQGDSFPGDQILSLEEAREMFAAQTETVCVRLDGEVVGVYILHPNHIGRCSHVANASYGVKPGCRGAGIGRAMVLDSLHRAGKYGFRGLQFNAVVRTNAAAIHLYEQLGFTRVGVIPGGYRLKDGSYEDILIFYHPTV</sequence>
<dbReference type="EMBL" id="JBBMFD010000001">
    <property type="protein sequence ID" value="MEQ2439239.1"/>
    <property type="molecule type" value="Genomic_DNA"/>
</dbReference>
<keyword evidence="2" id="KW-0808">Transferase</keyword>
<dbReference type="InterPro" id="IPR000182">
    <property type="entry name" value="GNAT_dom"/>
</dbReference>
<keyword evidence="2" id="KW-0012">Acyltransferase</keyword>
<dbReference type="InterPro" id="IPR052742">
    <property type="entry name" value="Mito_N-acetyltransferase"/>
</dbReference>
<proteinExistence type="predicted"/>
<dbReference type="EC" id="2.3.1.-" evidence="2"/>
<dbReference type="CDD" id="cd04301">
    <property type="entry name" value="NAT_SF"/>
    <property type="match status" value="1"/>
</dbReference>
<evidence type="ECO:0000313" key="3">
    <source>
        <dbReference type="Proteomes" id="UP001489509"/>
    </source>
</evidence>
<name>A0ABV1DW07_9FIRM</name>
<evidence type="ECO:0000313" key="2">
    <source>
        <dbReference type="EMBL" id="MEQ2439239.1"/>
    </source>
</evidence>
<protein>
    <submittedName>
        <fullName evidence="2">GNAT family N-acetyltransferase</fullName>
        <ecNumber evidence="2">2.3.1.-</ecNumber>
    </submittedName>
</protein>
<dbReference type="PANTHER" id="PTHR43138:SF1">
    <property type="entry name" value="N-ACETYLTRANSFERASE ACA1"/>
    <property type="match status" value="1"/>
</dbReference>
<dbReference type="Gene3D" id="3.40.630.30">
    <property type="match status" value="1"/>
</dbReference>
<feature type="domain" description="N-acetyltransferase" evidence="1">
    <location>
        <begin position="3"/>
        <end position="158"/>
    </location>
</feature>
<gene>
    <name evidence="2" type="ORF">WMO26_00180</name>
</gene>
<evidence type="ECO:0000259" key="1">
    <source>
        <dbReference type="PROSITE" id="PS51186"/>
    </source>
</evidence>
<dbReference type="SUPFAM" id="SSF55729">
    <property type="entry name" value="Acyl-CoA N-acyltransferases (Nat)"/>
    <property type="match status" value="1"/>
</dbReference>
<organism evidence="2 3">
    <name type="scientific">Solibaculum intestinale</name>
    <dbReference type="NCBI Taxonomy" id="3133165"/>
    <lineage>
        <taxon>Bacteria</taxon>
        <taxon>Bacillati</taxon>
        <taxon>Bacillota</taxon>
        <taxon>Clostridia</taxon>
        <taxon>Eubacteriales</taxon>
        <taxon>Oscillospiraceae</taxon>
        <taxon>Solibaculum</taxon>
    </lineage>
</organism>
<reference evidence="2 3" key="1">
    <citation type="submission" date="2024-03" db="EMBL/GenBank/DDBJ databases">
        <title>Human intestinal bacterial collection.</title>
        <authorList>
            <person name="Pauvert C."/>
            <person name="Hitch T.C.A."/>
            <person name="Clavel T."/>
        </authorList>
    </citation>
    <scope>NUCLEOTIDE SEQUENCE [LARGE SCALE GENOMIC DNA]</scope>
    <source>
        <strain evidence="2 3">CLA-JM-H44</strain>
    </source>
</reference>
<dbReference type="InterPro" id="IPR016181">
    <property type="entry name" value="Acyl_CoA_acyltransferase"/>
</dbReference>
<dbReference type="Pfam" id="PF00583">
    <property type="entry name" value="Acetyltransf_1"/>
    <property type="match status" value="1"/>
</dbReference>
<dbReference type="PANTHER" id="PTHR43138">
    <property type="entry name" value="ACETYLTRANSFERASE, GNAT FAMILY"/>
    <property type="match status" value="1"/>
</dbReference>
<dbReference type="RefSeq" id="WP_349217480.1">
    <property type="nucleotide sequence ID" value="NZ_JBBMFD010000001.1"/>
</dbReference>
<dbReference type="PROSITE" id="PS51186">
    <property type="entry name" value="GNAT"/>
    <property type="match status" value="1"/>
</dbReference>
<keyword evidence="3" id="KW-1185">Reference proteome</keyword>
<dbReference type="GO" id="GO:0016746">
    <property type="term" value="F:acyltransferase activity"/>
    <property type="evidence" value="ECO:0007669"/>
    <property type="project" value="UniProtKB-KW"/>
</dbReference>
<comment type="caution">
    <text evidence="2">The sequence shown here is derived from an EMBL/GenBank/DDBJ whole genome shotgun (WGS) entry which is preliminary data.</text>
</comment>